<organism evidence="1 2">
    <name type="scientific">Meristemomyces frigidus</name>
    <dbReference type="NCBI Taxonomy" id="1508187"/>
    <lineage>
        <taxon>Eukaryota</taxon>
        <taxon>Fungi</taxon>
        <taxon>Dikarya</taxon>
        <taxon>Ascomycota</taxon>
        <taxon>Pezizomycotina</taxon>
        <taxon>Dothideomycetes</taxon>
        <taxon>Dothideomycetidae</taxon>
        <taxon>Mycosphaerellales</taxon>
        <taxon>Teratosphaeriaceae</taxon>
        <taxon>Meristemomyces</taxon>
    </lineage>
</organism>
<dbReference type="Proteomes" id="UP001310890">
    <property type="component" value="Unassembled WGS sequence"/>
</dbReference>
<name>A0AAN7T984_9PEZI</name>
<accession>A0AAN7T984</accession>
<evidence type="ECO:0000313" key="1">
    <source>
        <dbReference type="EMBL" id="KAK5107439.1"/>
    </source>
</evidence>
<sequence>MLVLDSNLENGVMGLHPRGVWYGEASTFDVRKQAILIRHECVHFAALKFGEARQAYNEYLRRPNDRTMKDAWKDKDNIYCVAAFRVLWVLAHEAGGHLAVTFLGNGRGMTPEHMRSTNSRLDDNAAGGESGEIFEQSAFGGTVDFYRDNEYPQLEVRTFLDFMT</sequence>
<reference evidence="1" key="1">
    <citation type="submission" date="2023-08" db="EMBL/GenBank/DDBJ databases">
        <title>Black Yeasts Isolated from many extreme environments.</title>
        <authorList>
            <person name="Coleine C."/>
            <person name="Stajich J.E."/>
            <person name="Selbmann L."/>
        </authorList>
    </citation>
    <scope>NUCLEOTIDE SEQUENCE</scope>
    <source>
        <strain evidence="1">CCFEE 5401</strain>
    </source>
</reference>
<dbReference type="EMBL" id="JAVRRL010000121">
    <property type="protein sequence ID" value="KAK5107439.1"/>
    <property type="molecule type" value="Genomic_DNA"/>
</dbReference>
<dbReference type="AlphaFoldDB" id="A0AAN7T984"/>
<protein>
    <submittedName>
        <fullName evidence="1">Uncharacterized protein</fullName>
    </submittedName>
</protein>
<comment type="caution">
    <text evidence="1">The sequence shown here is derived from an EMBL/GenBank/DDBJ whole genome shotgun (WGS) entry which is preliminary data.</text>
</comment>
<proteinExistence type="predicted"/>
<evidence type="ECO:0000313" key="2">
    <source>
        <dbReference type="Proteomes" id="UP001310890"/>
    </source>
</evidence>
<gene>
    <name evidence="1" type="ORF">LTR62_001270</name>
</gene>